<accession>A0A7J8A7L3</accession>
<evidence type="ECO:0000313" key="2">
    <source>
        <dbReference type="EMBL" id="KAF6382512.1"/>
    </source>
</evidence>
<dbReference type="Proteomes" id="UP000558488">
    <property type="component" value="Unassembled WGS sequence"/>
</dbReference>
<protein>
    <submittedName>
        <fullName evidence="2">Uncharacterized protein</fullName>
    </submittedName>
</protein>
<feature type="transmembrane region" description="Helical" evidence="1">
    <location>
        <begin position="90"/>
        <end position="111"/>
    </location>
</feature>
<organism evidence="2 3">
    <name type="scientific">Pipistrellus kuhlii</name>
    <name type="common">Kuhl's pipistrelle</name>
    <dbReference type="NCBI Taxonomy" id="59472"/>
    <lineage>
        <taxon>Eukaryota</taxon>
        <taxon>Metazoa</taxon>
        <taxon>Chordata</taxon>
        <taxon>Craniata</taxon>
        <taxon>Vertebrata</taxon>
        <taxon>Euteleostomi</taxon>
        <taxon>Mammalia</taxon>
        <taxon>Eutheria</taxon>
        <taxon>Laurasiatheria</taxon>
        <taxon>Chiroptera</taxon>
        <taxon>Yangochiroptera</taxon>
        <taxon>Vespertilionidae</taxon>
        <taxon>Pipistrellus</taxon>
    </lineage>
</organism>
<sequence length="149" mass="17077">MSSLKQVKPLPFKHIVGDNQEELLSFVIFWRNIIINLFRITKKLKDSKSFHSILQPTIFKHKFNICLSKIRLTRYLKDHVIHTPIPKQSLYNWVIVLHLISVSYNCLLAGALPTGPMLFWVCPGTGCLERNLTAAPTQCFLTPSSTLFP</sequence>
<comment type="caution">
    <text evidence="2">The sequence shown here is derived from an EMBL/GenBank/DDBJ whole genome shotgun (WGS) entry which is preliminary data.</text>
</comment>
<keyword evidence="1" id="KW-0812">Transmembrane</keyword>
<gene>
    <name evidence="2" type="ORF">mPipKuh1_008874</name>
</gene>
<keyword evidence="1" id="KW-1133">Transmembrane helix</keyword>
<proteinExistence type="predicted"/>
<name>A0A7J8A7L3_PIPKU</name>
<keyword evidence="1" id="KW-0472">Membrane</keyword>
<reference evidence="2 3" key="1">
    <citation type="journal article" date="2020" name="Nature">
        <title>Six reference-quality genomes reveal evolution of bat adaptations.</title>
        <authorList>
            <person name="Jebb D."/>
            <person name="Huang Z."/>
            <person name="Pippel M."/>
            <person name="Hughes G.M."/>
            <person name="Lavrichenko K."/>
            <person name="Devanna P."/>
            <person name="Winkler S."/>
            <person name="Jermiin L.S."/>
            <person name="Skirmuntt E.C."/>
            <person name="Katzourakis A."/>
            <person name="Burkitt-Gray L."/>
            <person name="Ray D.A."/>
            <person name="Sullivan K.A.M."/>
            <person name="Roscito J.G."/>
            <person name="Kirilenko B.M."/>
            <person name="Davalos L.M."/>
            <person name="Corthals A.P."/>
            <person name="Power M.L."/>
            <person name="Jones G."/>
            <person name="Ransome R.D."/>
            <person name="Dechmann D.K.N."/>
            <person name="Locatelli A.G."/>
            <person name="Puechmaille S.J."/>
            <person name="Fedrigo O."/>
            <person name="Jarvis E.D."/>
            <person name="Hiller M."/>
            <person name="Vernes S.C."/>
            <person name="Myers E.W."/>
            <person name="Teeling E.C."/>
        </authorList>
    </citation>
    <scope>NUCLEOTIDE SEQUENCE [LARGE SCALE GENOMIC DNA]</scope>
    <source>
        <strain evidence="2">MPipKuh1</strain>
        <tissue evidence="2">Flight muscle</tissue>
    </source>
</reference>
<keyword evidence="3" id="KW-1185">Reference proteome</keyword>
<dbReference type="AlphaFoldDB" id="A0A7J8A7L3"/>
<evidence type="ECO:0000313" key="3">
    <source>
        <dbReference type="Proteomes" id="UP000558488"/>
    </source>
</evidence>
<evidence type="ECO:0000256" key="1">
    <source>
        <dbReference type="SAM" id="Phobius"/>
    </source>
</evidence>
<dbReference type="EMBL" id="JACAGB010000002">
    <property type="protein sequence ID" value="KAF6382512.1"/>
    <property type="molecule type" value="Genomic_DNA"/>
</dbReference>